<sequence length="116" mass="12351">MTDQEFFTGSFGGGNPYYKAPTTTPTTPAPASNIFGLDPQQQEFLFGGANGAGALTQVAGVGNALAQSWLGFQQYGLAQDMFAFQKDAFNKNYAMQKDSYDTAKANQTNTAAKQNA</sequence>
<protein>
    <submittedName>
        <fullName evidence="2">Uncharacterized protein</fullName>
    </submittedName>
</protein>
<name>A0A3T0IIK1_9CAUD</name>
<proteinExistence type="predicted"/>
<keyword evidence="3" id="KW-1185">Reference proteome</keyword>
<reference evidence="2" key="1">
    <citation type="submission" date="2018-12" db="EMBL/GenBank/DDBJ databases">
        <title>Characterization of a N4-like bacteriophage infecting a coral-derived Vibrio strain.</title>
        <authorList>
            <person name="Huang S."/>
        </authorList>
    </citation>
    <scope>NUCLEOTIDE SEQUENCE [LARGE SCALE GENOMIC DNA]</scope>
</reference>
<dbReference type="EMBL" id="MK301608">
    <property type="protein sequence ID" value="AZU99642.1"/>
    <property type="molecule type" value="Genomic_DNA"/>
</dbReference>
<gene>
    <name evidence="2" type="ORF">SBP1_gp050</name>
</gene>
<organism evidence="2">
    <name type="scientific">Vibrio virus vB_VspP_SBP1</name>
    <dbReference type="NCBI Taxonomy" id="2500581"/>
    <lineage>
        <taxon>Viruses</taxon>
        <taxon>Duplodnaviria</taxon>
        <taxon>Heunggongvirae</taxon>
        <taxon>Uroviricota</taxon>
        <taxon>Caudoviricetes</taxon>
        <taxon>Schitoviridae</taxon>
        <taxon>Electravirus</taxon>
        <taxon>Electravirus Sbp1</taxon>
    </lineage>
</organism>
<dbReference type="Proteomes" id="UP000290131">
    <property type="component" value="Segment"/>
</dbReference>
<evidence type="ECO:0000313" key="2">
    <source>
        <dbReference type="EMBL" id="AZU99642.1"/>
    </source>
</evidence>
<accession>A0A3T0IIK1</accession>
<evidence type="ECO:0000256" key="1">
    <source>
        <dbReference type="SAM" id="MobiDB-lite"/>
    </source>
</evidence>
<feature type="region of interest" description="Disordered" evidence="1">
    <location>
        <begin position="1"/>
        <end position="25"/>
    </location>
</feature>
<evidence type="ECO:0000313" key="3">
    <source>
        <dbReference type="Proteomes" id="UP000290131"/>
    </source>
</evidence>